<sequence length="272" mass="30357">MHARFFESQCSVLRVVSSTRAELAAIDLAVELLLQLPVQRAAVLRDSRAALCMLAREDHGPTLIRQLQCKLDGVCERGCDLIFQWVPSHVCLQGNEEADRLAKEAHSSSVPLSRFVTRFDIARHSHPDPRVAGGVPPKLLPRRGLSRRDRALILRLRIGCGRTAERLHWLSGEGSPSCDGCADIETVEHALLQCPARASERRALVTAYRRLGLPADTTQQLLFPATHLSIARHAFSALLVYLEDANLRARLAAEVPSPERQLRRCTFLFSYF</sequence>
<evidence type="ECO:0000313" key="1">
    <source>
        <dbReference type="EMBL" id="KAH7958526.1"/>
    </source>
</evidence>
<name>A0ACB8D284_DERSI</name>
<accession>A0ACB8D284</accession>
<evidence type="ECO:0000313" key="2">
    <source>
        <dbReference type="Proteomes" id="UP000821865"/>
    </source>
</evidence>
<gene>
    <name evidence="1" type="ORF">HPB49_002186</name>
</gene>
<dbReference type="Proteomes" id="UP000821865">
    <property type="component" value="Chromosome 3"/>
</dbReference>
<reference evidence="1" key="1">
    <citation type="submission" date="2020-05" db="EMBL/GenBank/DDBJ databases">
        <title>Large-scale comparative analyses of tick genomes elucidate their genetic diversity and vector capacities.</title>
        <authorList>
            <person name="Jia N."/>
            <person name="Wang J."/>
            <person name="Shi W."/>
            <person name="Du L."/>
            <person name="Sun Y."/>
            <person name="Zhan W."/>
            <person name="Jiang J."/>
            <person name="Wang Q."/>
            <person name="Zhang B."/>
            <person name="Ji P."/>
            <person name="Sakyi L.B."/>
            <person name="Cui X."/>
            <person name="Yuan T."/>
            <person name="Jiang B."/>
            <person name="Yang W."/>
            <person name="Lam T.T.-Y."/>
            <person name="Chang Q."/>
            <person name="Ding S."/>
            <person name="Wang X."/>
            <person name="Zhu J."/>
            <person name="Ruan X."/>
            <person name="Zhao L."/>
            <person name="Wei J."/>
            <person name="Que T."/>
            <person name="Du C."/>
            <person name="Cheng J."/>
            <person name="Dai P."/>
            <person name="Han X."/>
            <person name="Huang E."/>
            <person name="Gao Y."/>
            <person name="Liu J."/>
            <person name="Shao H."/>
            <person name="Ye R."/>
            <person name="Li L."/>
            <person name="Wei W."/>
            <person name="Wang X."/>
            <person name="Wang C."/>
            <person name="Yang T."/>
            <person name="Huo Q."/>
            <person name="Li W."/>
            <person name="Guo W."/>
            <person name="Chen H."/>
            <person name="Zhou L."/>
            <person name="Ni X."/>
            <person name="Tian J."/>
            <person name="Zhou Y."/>
            <person name="Sheng Y."/>
            <person name="Liu T."/>
            <person name="Pan Y."/>
            <person name="Xia L."/>
            <person name="Li J."/>
            <person name="Zhao F."/>
            <person name="Cao W."/>
        </authorList>
    </citation>
    <scope>NUCLEOTIDE SEQUENCE</scope>
    <source>
        <strain evidence="1">Dsil-2018</strain>
    </source>
</reference>
<protein>
    <submittedName>
        <fullName evidence="1">Uncharacterized protein</fullName>
    </submittedName>
</protein>
<keyword evidence="2" id="KW-1185">Reference proteome</keyword>
<comment type="caution">
    <text evidence="1">The sequence shown here is derived from an EMBL/GenBank/DDBJ whole genome shotgun (WGS) entry which is preliminary data.</text>
</comment>
<proteinExistence type="predicted"/>
<dbReference type="EMBL" id="CM023472">
    <property type="protein sequence ID" value="KAH7958526.1"/>
    <property type="molecule type" value="Genomic_DNA"/>
</dbReference>
<organism evidence="1 2">
    <name type="scientific">Dermacentor silvarum</name>
    <name type="common">Tick</name>
    <dbReference type="NCBI Taxonomy" id="543639"/>
    <lineage>
        <taxon>Eukaryota</taxon>
        <taxon>Metazoa</taxon>
        <taxon>Ecdysozoa</taxon>
        <taxon>Arthropoda</taxon>
        <taxon>Chelicerata</taxon>
        <taxon>Arachnida</taxon>
        <taxon>Acari</taxon>
        <taxon>Parasitiformes</taxon>
        <taxon>Ixodida</taxon>
        <taxon>Ixodoidea</taxon>
        <taxon>Ixodidae</taxon>
        <taxon>Rhipicephalinae</taxon>
        <taxon>Dermacentor</taxon>
    </lineage>
</organism>